<reference evidence="3" key="1">
    <citation type="submission" date="2024-07" db="EMBL/GenBank/DDBJ databases">
        <authorList>
            <person name="Biller S.J."/>
        </authorList>
    </citation>
    <scope>NUCLEOTIDE SEQUENCE</scope>
    <source>
        <strain evidence="3">WC2420</strain>
    </source>
</reference>
<dbReference type="RefSeq" id="WP_369789319.1">
    <property type="nucleotide sequence ID" value="NZ_CP165628.1"/>
</dbReference>
<feature type="region of interest" description="Disordered" evidence="1">
    <location>
        <begin position="1"/>
        <end position="21"/>
    </location>
</feature>
<dbReference type="EMBL" id="CP165628">
    <property type="protein sequence ID" value="XDU72576.1"/>
    <property type="molecule type" value="Genomic_DNA"/>
</dbReference>
<protein>
    <submittedName>
        <fullName evidence="3">Flagellar hook-length control protein FliK</fullName>
    </submittedName>
</protein>
<dbReference type="PANTHER" id="PTHR37533:SF2">
    <property type="entry name" value="FLAGELLAR HOOK-LENGTH CONTROL PROTEIN"/>
    <property type="match status" value="1"/>
</dbReference>
<dbReference type="InterPro" id="IPR038610">
    <property type="entry name" value="FliK-like_C_sf"/>
</dbReference>
<feature type="region of interest" description="Disordered" evidence="1">
    <location>
        <begin position="306"/>
        <end position="328"/>
    </location>
</feature>
<dbReference type="InterPro" id="IPR021136">
    <property type="entry name" value="Flagellar_hook_control-like_C"/>
</dbReference>
<dbReference type="AlphaFoldDB" id="A0AB39VSN5"/>
<gene>
    <name evidence="3" type="ORF">AB3G37_00120</name>
</gene>
<dbReference type="Pfam" id="PF02120">
    <property type="entry name" value="Flg_hook"/>
    <property type="match status" value="1"/>
</dbReference>
<feature type="region of interest" description="Disordered" evidence="1">
    <location>
        <begin position="57"/>
        <end position="76"/>
    </location>
</feature>
<keyword evidence="3" id="KW-0969">Cilium</keyword>
<evidence type="ECO:0000259" key="2">
    <source>
        <dbReference type="Pfam" id="PF02120"/>
    </source>
</evidence>
<evidence type="ECO:0000256" key="1">
    <source>
        <dbReference type="SAM" id="MobiDB-lite"/>
    </source>
</evidence>
<proteinExistence type="predicted"/>
<dbReference type="Gene3D" id="3.30.750.140">
    <property type="match status" value="1"/>
</dbReference>
<dbReference type="PANTHER" id="PTHR37533">
    <property type="entry name" value="FLAGELLAR HOOK-LENGTH CONTROL PROTEIN"/>
    <property type="match status" value="1"/>
</dbReference>
<dbReference type="CDD" id="cd17470">
    <property type="entry name" value="T3SS_Flik_C"/>
    <property type="match status" value="1"/>
</dbReference>
<sequence>MPLSTTIPAAVTASPVSQTQPAPPIAAALAFTAEAKGAVIPFVVQFITANVTSEQEEVFPHTSSPQEKSQKTVSEDDLNQQWMDSLLQLTNLPLPLAPPQGTAPVVPASPPSEEKSVPPGPPPTAVSQSISANEVTTGFPKVPSLAQQALILPDAKTTGVNADTSAIFPLLIKSERVERPPSPATPAPLIGLNPIAGTGPSLVPSPTTTTESTLKLQGNNDRWAQQLSSALGEKLQMQLEGKVQHAMIRLDPAEMGKIDISLHLEAGKLTVQINAGQPDVYRALQSVSNELRQNLLQPNVQVNVQVSSHSPQQQQMQQQSRQQQPHLPTDDIFVARRIKGDEHVSDTDGSILMTI</sequence>
<feature type="compositionally biased region" description="Low complexity" evidence="1">
    <location>
        <begin position="306"/>
        <end position="327"/>
    </location>
</feature>
<feature type="domain" description="Flagellar hook-length control protein-like C-terminal" evidence="2">
    <location>
        <begin position="233"/>
        <end position="315"/>
    </location>
</feature>
<dbReference type="InterPro" id="IPR052563">
    <property type="entry name" value="FliK"/>
</dbReference>
<feature type="region of interest" description="Disordered" evidence="1">
    <location>
        <begin position="93"/>
        <end position="128"/>
    </location>
</feature>
<name>A0AB39VSN5_9GAMM</name>
<organism evidence="3">
    <name type="scientific">Rouxiella sp. WC2420</name>
    <dbReference type="NCBI Taxonomy" id="3234145"/>
    <lineage>
        <taxon>Bacteria</taxon>
        <taxon>Pseudomonadati</taxon>
        <taxon>Pseudomonadota</taxon>
        <taxon>Gammaproteobacteria</taxon>
        <taxon>Enterobacterales</taxon>
        <taxon>Yersiniaceae</taxon>
        <taxon>Rouxiella</taxon>
    </lineage>
</organism>
<keyword evidence="3" id="KW-0282">Flagellum</keyword>
<keyword evidence="3" id="KW-0966">Cell projection</keyword>
<evidence type="ECO:0000313" key="3">
    <source>
        <dbReference type="EMBL" id="XDU72576.1"/>
    </source>
</evidence>
<accession>A0AB39VSN5</accession>